<gene>
    <name evidence="1" type="ORF">FOF47_R05922</name>
</gene>
<comment type="caution">
    <text evidence="1">The sequence shown here is derived from an EMBL/GenBank/DDBJ whole genome shotgun (WGS) entry which is preliminary data.</text>
</comment>
<reference evidence="1 2" key="1">
    <citation type="submission" date="2019-11" db="EMBL/GenBank/DDBJ databases">
        <authorList>
            <person name="Yang C."/>
            <person name="Li F."/>
        </authorList>
    </citation>
    <scope>NUCLEOTIDE SEQUENCE [LARGE SCALE GENOMIC DNA]</scope>
    <source>
        <strain evidence="1">KB4526</strain>
        <tissue evidence="1">Muscle</tissue>
    </source>
</reference>
<accession>A0A6G1AID6</accession>
<dbReference type="Proteomes" id="UP000475037">
    <property type="component" value="Unassembled WGS sequence"/>
</dbReference>
<name>A0A6G1AID6_CROCR</name>
<sequence>EIDPSSYETLIYNKGGILSYLRPRWNFNKWCWDNWLAIWKKIKLDFYFTLYIGINSKWISDLNVKNESTQVLEENLSESIFILGEKKGFLTMTESPDCSKRKTDTFDYIKIKTI</sequence>
<proteinExistence type="predicted"/>
<evidence type="ECO:0000313" key="1">
    <source>
        <dbReference type="EMBL" id="KAF0875536.1"/>
    </source>
</evidence>
<protein>
    <submittedName>
        <fullName evidence="1">LORF2 protein</fullName>
    </submittedName>
</protein>
<dbReference type="AlphaFoldDB" id="A0A6G1AID6"/>
<feature type="non-terminal residue" evidence="1">
    <location>
        <position position="1"/>
    </location>
</feature>
<evidence type="ECO:0000313" key="2">
    <source>
        <dbReference type="Proteomes" id="UP000475037"/>
    </source>
</evidence>
<feature type="non-terminal residue" evidence="1">
    <location>
        <position position="114"/>
    </location>
</feature>
<dbReference type="EMBL" id="VOAJ01005114">
    <property type="protein sequence ID" value="KAF0875536.1"/>
    <property type="molecule type" value="Genomic_DNA"/>
</dbReference>
<keyword evidence="2" id="KW-1185">Reference proteome</keyword>
<organism evidence="1 2">
    <name type="scientific">Crocuta crocuta</name>
    <name type="common">Spotted hyena</name>
    <dbReference type="NCBI Taxonomy" id="9678"/>
    <lineage>
        <taxon>Eukaryota</taxon>
        <taxon>Metazoa</taxon>
        <taxon>Chordata</taxon>
        <taxon>Craniata</taxon>
        <taxon>Vertebrata</taxon>
        <taxon>Euteleostomi</taxon>
        <taxon>Mammalia</taxon>
        <taxon>Eutheria</taxon>
        <taxon>Laurasiatheria</taxon>
        <taxon>Carnivora</taxon>
        <taxon>Feliformia</taxon>
        <taxon>Hyaenidae</taxon>
        <taxon>Crocuta</taxon>
    </lineage>
</organism>